<feature type="transmembrane region" description="Helical" evidence="1">
    <location>
        <begin position="288"/>
        <end position="307"/>
    </location>
</feature>
<feature type="domain" description="Acyltransferase 3" evidence="3">
    <location>
        <begin position="48"/>
        <end position="371"/>
    </location>
</feature>
<sequence>MMASHRGSLPIKQSFRNRTEANAEKEPYDRDSMRLEHLPKVAKLRLEGIQICRGVAALLVLLFHVTQLSQEKLGQAFLANLFTFGSAGVDFFFVLSGFIIFFVHQTDIGRRDRLKPFILKRLIRVYPLYWLVTLAILPIYFLAPQFGYGYERQLDVILKSLWLLPQAHLPILIVGWSLSHEVLFYFIFALAILFPLKLFSRLLSGWLVGTLAIFLLNVAGAFDPEQHFLLWFIFSPHNLEFMLGCLAAYVVLQKQLKASNTFLLLLGTACFITFDIAQTERSSPFNPIVIYGISSALIVIGAATLEVQRSRPFVRLFSFLGDASYSIYLTHYPCLSALLKLTIAAQLISIIGYSATISLLLLTTLSVGCLTYVWLEKPLVYRLRGTLVNQLATATKASDPVAATATKVLFLDQSGALGGAELCLLDLVQPYRDRSLVCLFADGAFKTALQQQGVAVKVVATKSIAVRKESGLIQGLQSLGQLLPIAVTVARLSRDYDIIYANTQKALVVGALASLLSRRPLVYHLHDILSADHFSRTNRRLAVTLANRCASRVIATSNATRDAFIQAGGHAELVTVVYNGFEPAAYQLDVTLGQVNLNQRQQLGLDGKFAIGHFSRLSPWKGQHILIEALVHCPKDVTAVLVGDALFGEQEYVQALKTQVATLGLQDRVQFLGFRSDVVPIMQACEVIAHTSTAPEPFGRVIVEAMLCGRPIIAAAAGGAVELVEPGVTGWLTPPGDAQALAAAIAHCRADPAHTQAIVQTAQTQATDRFALSHIRQQIDHLLQAVVKAEG</sequence>
<protein>
    <submittedName>
        <fullName evidence="5">Glycosyltransferase</fullName>
        <ecNumber evidence="5">2.4.-.-</ecNumber>
    </submittedName>
</protein>
<accession>A0ABV0KKJ9</accession>
<keyword evidence="5" id="KW-0808">Transferase</keyword>
<dbReference type="PANTHER" id="PTHR12526">
    <property type="entry name" value="GLYCOSYLTRANSFERASE"/>
    <property type="match status" value="1"/>
</dbReference>
<dbReference type="InterPro" id="IPR002656">
    <property type="entry name" value="Acyl_transf_3_dom"/>
</dbReference>
<reference evidence="5 6" key="1">
    <citation type="submission" date="2022-04" db="EMBL/GenBank/DDBJ databases">
        <title>Positive selection, recombination, and allopatry shape intraspecific diversity of widespread and dominant cyanobacteria.</title>
        <authorList>
            <person name="Wei J."/>
            <person name="Shu W."/>
            <person name="Hu C."/>
        </authorList>
    </citation>
    <scope>NUCLEOTIDE SEQUENCE [LARGE SCALE GENOMIC DNA]</scope>
    <source>
        <strain evidence="5 6">AS-A4</strain>
    </source>
</reference>
<evidence type="ECO:0000256" key="1">
    <source>
        <dbReference type="SAM" id="Phobius"/>
    </source>
</evidence>
<dbReference type="InterPro" id="IPR028098">
    <property type="entry name" value="Glyco_trans_4-like_N"/>
</dbReference>
<gene>
    <name evidence="5" type="ORF">NDI38_15190</name>
</gene>
<feature type="domain" description="Glycosyltransferase subfamily 4-like N-terminal" evidence="4">
    <location>
        <begin position="418"/>
        <end position="580"/>
    </location>
</feature>
<dbReference type="Gene3D" id="3.40.50.2000">
    <property type="entry name" value="Glycogen Phosphorylase B"/>
    <property type="match status" value="2"/>
</dbReference>
<keyword evidence="1" id="KW-0812">Transmembrane</keyword>
<comment type="caution">
    <text evidence="5">The sequence shown here is derived from an EMBL/GenBank/DDBJ whole genome shotgun (WGS) entry which is preliminary data.</text>
</comment>
<keyword evidence="6" id="KW-1185">Reference proteome</keyword>
<feature type="transmembrane region" description="Helical" evidence="1">
    <location>
        <begin position="77"/>
        <end position="104"/>
    </location>
</feature>
<evidence type="ECO:0000259" key="3">
    <source>
        <dbReference type="Pfam" id="PF01757"/>
    </source>
</evidence>
<feature type="domain" description="Glycosyl transferase family 1" evidence="2">
    <location>
        <begin position="598"/>
        <end position="763"/>
    </location>
</feature>
<evidence type="ECO:0000259" key="2">
    <source>
        <dbReference type="Pfam" id="PF00534"/>
    </source>
</evidence>
<feature type="transmembrane region" description="Helical" evidence="1">
    <location>
        <begin position="228"/>
        <end position="252"/>
    </location>
</feature>
<feature type="transmembrane region" description="Helical" evidence="1">
    <location>
        <begin position="357"/>
        <end position="375"/>
    </location>
</feature>
<feature type="transmembrane region" description="Helical" evidence="1">
    <location>
        <begin position="44"/>
        <end position="65"/>
    </location>
</feature>
<dbReference type="SUPFAM" id="SSF53756">
    <property type="entry name" value="UDP-Glycosyltransferase/glycogen phosphorylase"/>
    <property type="match status" value="1"/>
</dbReference>
<evidence type="ECO:0000313" key="6">
    <source>
        <dbReference type="Proteomes" id="UP001476950"/>
    </source>
</evidence>
<evidence type="ECO:0000313" key="5">
    <source>
        <dbReference type="EMBL" id="MEP1059783.1"/>
    </source>
</evidence>
<proteinExistence type="predicted"/>
<dbReference type="InterPro" id="IPR001296">
    <property type="entry name" value="Glyco_trans_1"/>
</dbReference>
<dbReference type="Pfam" id="PF01757">
    <property type="entry name" value="Acyl_transf_3"/>
    <property type="match status" value="1"/>
</dbReference>
<organism evidence="5 6">
    <name type="scientific">Stenomitos frigidus AS-A4</name>
    <dbReference type="NCBI Taxonomy" id="2933935"/>
    <lineage>
        <taxon>Bacteria</taxon>
        <taxon>Bacillati</taxon>
        <taxon>Cyanobacteriota</taxon>
        <taxon>Cyanophyceae</taxon>
        <taxon>Leptolyngbyales</taxon>
        <taxon>Leptolyngbyaceae</taxon>
        <taxon>Stenomitos</taxon>
    </lineage>
</organism>
<feature type="transmembrane region" description="Helical" evidence="1">
    <location>
        <begin position="203"/>
        <end position="222"/>
    </location>
</feature>
<dbReference type="Proteomes" id="UP001476950">
    <property type="component" value="Unassembled WGS sequence"/>
</dbReference>
<dbReference type="EC" id="2.4.-.-" evidence="5"/>
<dbReference type="GO" id="GO:0016757">
    <property type="term" value="F:glycosyltransferase activity"/>
    <property type="evidence" value="ECO:0007669"/>
    <property type="project" value="UniProtKB-KW"/>
</dbReference>
<dbReference type="Pfam" id="PF00534">
    <property type="entry name" value="Glycos_transf_1"/>
    <property type="match status" value="1"/>
</dbReference>
<dbReference type="RefSeq" id="WP_190449492.1">
    <property type="nucleotide sequence ID" value="NZ_JAMPLM010000013.1"/>
</dbReference>
<evidence type="ECO:0000259" key="4">
    <source>
        <dbReference type="Pfam" id="PF13579"/>
    </source>
</evidence>
<dbReference type="Pfam" id="PF13579">
    <property type="entry name" value="Glyco_trans_4_4"/>
    <property type="match status" value="1"/>
</dbReference>
<feature type="transmembrane region" description="Helical" evidence="1">
    <location>
        <begin position="167"/>
        <end position="196"/>
    </location>
</feature>
<feature type="transmembrane region" description="Helical" evidence="1">
    <location>
        <begin position="259"/>
        <end position="276"/>
    </location>
</feature>
<dbReference type="EMBL" id="JAMPLM010000013">
    <property type="protein sequence ID" value="MEP1059783.1"/>
    <property type="molecule type" value="Genomic_DNA"/>
</dbReference>
<keyword evidence="5" id="KW-0328">Glycosyltransferase</keyword>
<feature type="transmembrane region" description="Helical" evidence="1">
    <location>
        <begin position="125"/>
        <end position="147"/>
    </location>
</feature>
<keyword evidence="1" id="KW-0472">Membrane</keyword>
<keyword evidence="1" id="KW-1133">Transmembrane helix</keyword>
<name>A0ABV0KKJ9_9CYAN</name>